<dbReference type="PANTHER" id="PTHR46583">
    <property type="entry name" value="REGULATOR OF G-PROTEIN SIGNALING 22"/>
    <property type="match status" value="1"/>
</dbReference>
<protein>
    <recommendedName>
        <fullName evidence="2">RGS domain-containing protein</fullName>
    </recommendedName>
</protein>
<dbReference type="InterPro" id="IPR036305">
    <property type="entry name" value="RGS_sf"/>
</dbReference>
<dbReference type="EMBL" id="OW240913">
    <property type="protein sequence ID" value="CAH2256353.1"/>
    <property type="molecule type" value="Genomic_DNA"/>
</dbReference>
<dbReference type="GO" id="GO:0005737">
    <property type="term" value="C:cytoplasm"/>
    <property type="evidence" value="ECO:0007669"/>
    <property type="project" value="TreeGrafter"/>
</dbReference>
<feature type="compositionally biased region" description="Polar residues" evidence="1">
    <location>
        <begin position="459"/>
        <end position="469"/>
    </location>
</feature>
<feature type="region of interest" description="Disordered" evidence="1">
    <location>
        <begin position="918"/>
        <end position="939"/>
    </location>
</feature>
<dbReference type="SUPFAM" id="SSF48097">
    <property type="entry name" value="Regulator of G-protein signaling, RGS"/>
    <property type="match status" value="1"/>
</dbReference>
<feature type="domain" description="RGS" evidence="2">
    <location>
        <begin position="767"/>
        <end position="878"/>
    </location>
</feature>
<dbReference type="Pfam" id="PF00615">
    <property type="entry name" value="RGS"/>
    <property type="match status" value="1"/>
</dbReference>
<dbReference type="PROSITE" id="PS50132">
    <property type="entry name" value="RGS"/>
    <property type="match status" value="1"/>
</dbReference>
<dbReference type="InterPro" id="IPR042651">
    <property type="entry name" value="Rgs22"/>
</dbReference>
<evidence type="ECO:0000313" key="3">
    <source>
        <dbReference type="EMBL" id="CAH2256353.1"/>
    </source>
</evidence>
<dbReference type="InterPro" id="IPR044926">
    <property type="entry name" value="RGS_subdomain_2"/>
</dbReference>
<sequence length="1328" mass="152361">MALAALFQPWIRFLHYDISMFLEYCGPTIFHETQDQTDRERRPEKMRQQRNSIENEYRSLSYHEGKTNLRRNKKRFIHPSQLSQFAGGPQFDATAPLEMLQHREVYKVYRKTVQNTEEPEILKALELLHALTDAKGDRRLLGLVQKTLELDSFQKPFARGLGKRLENELSKGRISRPCLEETISFLGGLLAESFGKFWSEMAGRLKDYGVEETGNESWIRLEPILKVISTKMIITRLHGRKNNNCHPVKTQPSEEDKVTFNRAIQVASQGWPTPEVLHFLRHLQTYGPQENLPLLENNLFCCLELEKFKNVHHAMPDRVLLKKKVKVIKEKFLFPLTNPVLQLSSEILQKSLQDTESAEQSEIPSLAVFNHLQDSLCDSLLPFWAGFRKAWQIRSPASAQRLPLLRVQQMLRKRLALFEMEEPSVKTFHLPPIQQSSESKFPSTVTFSFSISQGITIKNSEQDGDTQTPMAREDGTISQVGQLPPLIRTSPNRSPVDRTLVLNEQPAFPVRLTYNRLMGTIQELDSLMDTLPGDYGANDIQRENTLAWLRRERLPLFLKSPLYLEYKLANLLLRPLEDPRSVSRYGIHGYSRQSNSVTLSSLPSNPSTSYHRTGEIDGGSIHPVGLVQRMPSRVRSTPAAIGYLSETYSLSLLEQYGDLILQVCQPRESDFMDGLLFPSLVESTEQEFGPNNEESRGFQRLMTPGTNHTPVESEAIINGEAADDAKDVQEASIECSETDEGFAATEEEEQFLVQHNLTWSSLQQLKEKTLGNREGMRRFRDFLQNTLGDHLFQFWVECEEFKDFSRDLETGENPEESRHMCAHLFRRIQSKYHVYLSPECQEQIRLSQQIWGPTFQAFRRSHYDALRRLRSYWVPRFIIHQRKSQLAQNKVGHRKVLLTSQDSMSISERESLSFEETVAHPDRKQKEIPSEVRTPQQYPDKGSVGLMERICSNPLLYRIIPALQSDHQAGGTFLHYLKRFESLQKIQAFYLWKELSDFNDWESHQTNSACQHQPSRYTDGLHVRTETSCRSPGDKHRSSWFPSPHLQGKALPDLGSASQMALAALFQPWIRFLHYDISMFLEYCGPTIFHETQDQTDRERRPEKMRQQRSPLYLEYKLANLLLRPLEDPRSVSRYGIHGYSRQSNSVTLSSLPSNPSTSYHRTGEIDGGSIHPVGLVQRMPSRVRSTPAAIGYLSETYSLSLLEQYGDLILQVCQPRESDFMDGLLFPSLVESTEQEFGPNNEESRGFQRLMTPGTNHTPVESEAIINGEAADDAKDVQEASIECSETDEGFAATEEEEQFLVQHNLTWSSLQQLKEKTLGNVSKSLV</sequence>
<evidence type="ECO:0000259" key="2">
    <source>
        <dbReference type="PROSITE" id="PS50132"/>
    </source>
</evidence>
<proteinExistence type="predicted"/>
<feature type="region of interest" description="Disordered" evidence="1">
    <location>
        <begin position="596"/>
        <end position="615"/>
    </location>
</feature>
<dbReference type="Gene3D" id="1.10.167.10">
    <property type="entry name" value="Regulator of G-protein Signalling 4, domain 2"/>
    <property type="match status" value="1"/>
</dbReference>
<dbReference type="Proteomes" id="UP001295444">
    <property type="component" value="Chromosome 02"/>
</dbReference>
<gene>
    <name evidence="3" type="ORF">PECUL_23A028422</name>
</gene>
<dbReference type="InterPro" id="IPR016137">
    <property type="entry name" value="RGS"/>
</dbReference>
<dbReference type="PANTHER" id="PTHR46583:SF2">
    <property type="entry name" value="RGS DOMAIN-CONTAINING PROTEIN"/>
    <property type="match status" value="1"/>
</dbReference>
<feature type="region of interest" description="Disordered" evidence="1">
    <location>
        <begin position="33"/>
        <end position="56"/>
    </location>
</feature>
<accession>A0AAD1RJ95</accession>
<evidence type="ECO:0000313" key="4">
    <source>
        <dbReference type="Proteomes" id="UP001295444"/>
    </source>
</evidence>
<feature type="compositionally biased region" description="Basic and acidic residues" evidence="1">
    <location>
        <begin position="918"/>
        <end position="930"/>
    </location>
</feature>
<feature type="compositionally biased region" description="Low complexity" evidence="1">
    <location>
        <begin position="1146"/>
        <end position="1159"/>
    </location>
</feature>
<feature type="compositionally biased region" description="Low complexity" evidence="1">
    <location>
        <begin position="596"/>
        <end position="609"/>
    </location>
</feature>
<name>A0AAD1RJ95_PELCU</name>
<dbReference type="GO" id="GO:0005634">
    <property type="term" value="C:nucleus"/>
    <property type="evidence" value="ECO:0007669"/>
    <property type="project" value="TreeGrafter"/>
</dbReference>
<feature type="region of interest" description="Disordered" evidence="1">
    <location>
        <begin position="1146"/>
        <end position="1166"/>
    </location>
</feature>
<organism evidence="3 4">
    <name type="scientific">Pelobates cultripes</name>
    <name type="common">Western spadefoot toad</name>
    <dbReference type="NCBI Taxonomy" id="61616"/>
    <lineage>
        <taxon>Eukaryota</taxon>
        <taxon>Metazoa</taxon>
        <taxon>Chordata</taxon>
        <taxon>Craniata</taxon>
        <taxon>Vertebrata</taxon>
        <taxon>Euteleostomi</taxon>
        <taxon>Amphibia</taxon>
        <taxon>Batrachia</taxon>
        <taxon>Anura</taxon>
        <taxon>Pelobatoidea</taxon>
        <taxon>Pelobatidae</taxon>
        <taxon>Pelobates</taxon>
    </lineage>
</organism>
<reference evidence="3" key="1">
    <citation type="submission" date="2022-03" db="EMBL/GenBank/DDBJ databases">
        <authorList>
            <person name="Alioto T."/>
            <person name="Alioto T."/>
            <person name="Gomez Garrido J."/>
        </authorList>
    </citation>
    <scope>NUCLEOTIDE SEQUENCE</scope>
</reference>
<keyword evidence="4" id="KW-1185">Reference proteome</keyword>
<feature type="region of interest" description="Disordered" evidence="1">
    <location>
        <begin position="459"/>
        <end position="495"/>
    </location>
</feature>
<evidence type="ECO:0000256" key="1">
    <source>
        <dbReference type="SAM" id="MobiDB-lite"/>
    </source>
</evidence>
<dbReference type="GO" id="GO:0009966">
    <property type="term" value="P:regulation of signal transduction"/>
    <property type="evidence" value="ECO:0007669"/>
    <property type="project" value="InterPro"/>
</dbReference>
<dbReference type="GO" id="GO:0001965">
    <property type="term" value="F:G-protein alpha-subunit binding"/>
    <property type="evidence" value="ECO:0007669"/>
    <property type="project" value="InterPro"/>
</dbReference>